<evidence type="ECO:0000313" key="2">
    <source>
        <dbReference type="Proteomes" id="UP000019763"/>
    </source>
</evidence>
<organism evidence="1 2">
    <name type="scientific">Gregarina niphandrodes</name>
    <name type="common">Septate eugregarine</name>
    <dbReference type="NCBI Taxonomy" id="110365"/>
    <lineage>
        <taxon>Eukaryota</taxon>
        <taxon>Sar</taxon>
        <taxon>Alveolata</taxon>
        <taxon>Apicomplexa</taxon>
        <taxon>Conoidasida</taxon>
        <taxon>Gregarinasina</taxon>
        <taxon>Eugregarinorida</taxon>
        <taxon>Gregarinidae</taxon>
        <taxon>Gregarina</taxon>
    </lineage>
</organism>
<comment type="caution">
    <text evidence="1">The sequence shown here is derived from an EMBL/GenBank/DDBJ whole genome shotgun (WGS) entry which is preliminary data.</text>
</comment>
<keyword evidence="2" id="KW-1185">Reference proteome</keyword>
<proteinExistence type="predicted"/>
<sequence>MKEDAYLLSECEAMLKREENKINPMETLLTQIVFEYLKSASIDKFAARLTKLKKQEALRKRIVKALKMNDMSEVSDLMNKLPADDDIILPGLLKLKYDYLAHKSAVDVKCQNTTPKRAGKFRSYVY</sequence>
<evidence type="ECO:0000313" key="1">
    <source>
        <dbReference type="EMBL" id="EZG68712.1"/>
    </source>
</evidence>
<dbReference type="EMBL" id="AFNH02000466">
    <property type="protein sequence ID" value="EZG68712.1"/>
    <property type="molecule type" value="Genomic_DNA"/>
</dbReference>
<dbReference type="GeneID" id="22912259"/>
<dbReference type="RefSeq" id="XP_011134556.1">
    <property type="nucleotide sequence ID" value="XM_011136254.1"/>
</dbReference>
<gene>
    <name evidence="1" type="ORF">GNI_061570</name>
</gene>
<dbReference type="Proteomes" id="UP000019763">
    <property type="component" value="Unassembled WGS sequence"/>
</dbReference>
<accession>A0A023B8C5</accession>
<dbReference type="AlphaFoldDB" id="A0A023B8C5"/>
<protein>
    <submittedName>
        <fullName evidence="1">Uncharacterized protein</fullName>
    </submittedName>
</protein>
<reference evidence="1" key="1">
    <citation type="submission" date="2013-12" db="EMBL/GenBank/DDBJ databases">
        <authorList>
            <person name="Omoto C.K."/>
            <person name="Sibley D."/>
            <person name="Venepally P."/>
            <person name="Hadjithomas M."/>
            <person name="Karamycheva S."/>
            <person name="Brunk B."/>
            <person name="Roos D."/>
            <person name="Caler E."/>
            <person name="Lorenzi H."/>
        </authorList>
    </citation>
    <scope>NUCLEOTIDE SEQUENCE</scope>
</reference>
<dbReference type="VEuPathDB" id="CryptoDB:GNI_061570"/>
<name>A0A023B8C5_GRENI</name>